<proteinExistence type="predicted"/>
<reference evidence="4 5" key="1">
    <citation type="submission" date="2021-04" db="EMBL/GenBank/DDBJ databases">
        <authorList>
            <person name="Rakotoarivonina H."/>
        </authorList>
    </citation>
    <scope>NUCLEOTIDE SEQUENCE [LARGE SCALE GENOMIC DNA]</scope>
    <source>
        <strain evidence="4 5">XE</strain>
    </source>
</reference>
<keyword evidence="4" id="KW-0418">Kinase</keyword>
<comment type="caution">
    <text evidence="4">The sequence shown here is derived from an EMBL/GenBank/DDBJ whole genome shotgun (WGS) entry which is preliminary data.</text>
</comment>
<dbReference type="Gene3D" id="6.10.340.10">
    <property type="match status" value="1"/>
</dbReference>
<dbReference type="PANTHER" id="PTHR34220">
    <property type="entry name" value="SENSOR HISTIDINE KINASE YPDA"/>
    <property type="match status" value="1"/>
</dbReference>
<protein>
    <submittedName>
        <fullName evidence="4">Sensor histidine kinase YesM</fullName>
        <ecNumber evidence="4">2.7.3.-</ecNumber>
    </submittedName>
</protein>
<dbReference type="Gene3D" id="3.30.565.10">
    <property type="entry name" value="Histidine kinase-like ATPase, C-terminal domain"/>
    <property type="match status" value="1"/>
</dbReference>
<dbReference type="InterPro" id="IPR050640">
    <property type="entry name" value="Bact_2-comp_sensor_kinase"/>
</dbReference>
<name>A0ABN7RKE0_THEXY</name>
<sequence>MNLFKSQRIDRLLFGTVATISIAVLAVVVYVGYTLSAKKLAENATRYQQTVLNQINRQLMQQIDYIEQLSLTAVRHIESSENVQVRVSEYERFTFFQSLGTYLAQLTYSSPAIDSIEYYLVEGKAYPIDNPFAVRFFDAEAITRAPWSDELQSADAAWIAPHRIGTPRGDVEVVSFARKAVSKSGNPLGWLLIHVKPAHLESIMLGGESNGEGSGRVLLDGRGNQMVGVGNRLSADHIVLILQHMDGTGGGKRIRLSSDGKRDDQFVVWVQMLNTGWVLLEVTPWSEIVAGSVQVARLLTLISVAGSALLLLFTLVFSKFYTRPISLLLNAMGSFSIGMRQYDLPNDYRNEFGVLFAGFRKLTDRITELYGSLKEEYRRKKEAEISALQANINPHFLYNTLNQLNWMAIDAGQEKISHALELLGRMLRLGLSNGERFIPLKDEMEYLQCYLDIQRIRLGDGLDYNLDAGPDAEPLYVPKLTLQPFVENSIIHGFHDRDSGLIRVEARREGERLVIRIVDDGVGVTPDWRRMRGSKKGGYGIRNVEERLYVYFGQRASVTVQPLEAGGTEVIIAMPALAEIPENL</sequence>
<dbReference type="RefSeq" id="WP_213483155.1">
    <property type="nucleotide sequence ID" value="NZ_CAJRAY010000005.1"/>
</dbReference>
<dbReference type="PANTHER" id="PTHR34220:SF7">
    <property type="entry name" value="SENSOR HISTIDINE KINASE YPDA"/>
    <property type="match status" value="1"/>
</dbReference>
<evidence type="ECO:0000259" key="3">
    <source>
        <dbReference type="Pfam" id="PF06580"/>
    </source>
</evidence>
<keyword evidence="5" id="KW-1185">Reference proteome</keyword>
<dbReference type="EC" id="2.7.3.-" evidence="4"/>
<dbReference type="Pfam" id="PF02518">
    <property type="entry name" value="HATPase_c"/>
    <property type="match status" value="1"/>
</dbReference>
<evidence type="ECO:0000313" key="5">
    <source>
        <dbReference type="Proteomes" id="UP000681526"/>
    </source>
</evidence>
<evidence type="ECO:0000313" key="4">
    <source>
        <dbReference type="EMBL" id="CAG5077233.1"/>
    </source>
</evidence>
<feature type="domain" description="Histidine kinase/HSP90-like ATPase" evidence="2">
    <location>
        <begin position="482"/>
        <end position="576"/>
    </location>
</feature>
<feature type="transmembrane region" description="Helical" evidence="1">
    <location>
        <begin position="12"/>
        <end position="33"/>
    </location>
</feature>
<keyword evidence="4" id="KW-0808">Transferase</keyword>
<feature type="domain" description="Signal transduction histidine kinase internal region" evidence="3">
    <location>
        <begin position="383"/>
        <end position="461"/>
    </location>
</feature>
<dbReference type="InterPro" id="IPR010559">
    <property type="entry name" value="Sig_transdc_His_kin_internal"/>
</dbReference>
<organism evidence="4 5">
    <name type="scientific">Thermobacillus xylanilyticus</name>
    <dbReference type="NCBI Taxonomy" id="76633"/>
    <lineage>
        <taxon>Bacteria</taxon>
        <taxon>Bacillati</taxon>
        <taxon>Bacillota</taxon>
        <taxon>Bacilli</taxon>
        <taxon>Bacillales</taxon>
        <taxon>Paenibacillaceae</taxon>
        <taxon>Thermobacillus</taxon>
    </lineage>
</organism>
<keyword evidence="1" id="KW-0472">Membrane</keyword>
<dbReference type="Proteomes" id="UP000681526">
    <property type="component" value="Unassembled WGS sequence"/>
</dbReference>
<dbReference type="SUPFAM" id="SSF55874">
    <property type="entry name" value="ATPase domain of HSP90 chaperone/DNA topoisomerase II/histidine kinase"/>
    <property type="match status" value="1"/>
</dbReference>
<dbReference type="InterPro" id="IPR036890">
    <property type="entry name" value="HATPase_C_sf"/>
</dbReference>
<evidence type="ECO:0000259" key="2">
    <source>
        <dbReference type="Pfam" id="PF02518"/>
    </source>
</evidence>
<accession>A0ABN7RKE0</accession>
<keyword evidence="1" id="KW-1133">Transmembrane helix</keyword>
<dbReference type="InterPro" id="IPR003594">
    <property type="entry name" value="HATPase_dom"/>
</dbReference>
<dbReference type="GO" id="GO:0016301">
    <property type="term" value="F:kinase activity"/>
    <property type="evidence" value="ECO:0007669"/>
    <property type="project" value="UniProtKB-KW"/>
</dbReference>
<evidence type="ECO:0000256" key="1">
    <source>
        <dbReference type="SAM" id="Phobius"/>
    </source>
</evidence>
<dbReference type="EMBL" id="CAJRAY010000005">
    <property type="protein sequence ID" value="CAG5077233.1"/>
    <property type="molecule type" value="Genomic_DNA"/>
</dbReference>
<dbReference type="Pfam" id="PF06580">
    <property type="entry name" value="His_kinase"/>
    <property type="match status" value="1"/>
</dbReference>
<gene>
    <name evidence="4" type="primary">txxe 621-yesM</name>
    <name evidence="4" type="ORF">TXXE_01320</name>
</gene>
<keyword evidence="1" id="KW-0812">Transmembrane</keyword>